<evidence type="ECO:0000256" key="4">
    <source>
        <dbReference type="ARBA" id="ARBA00023163"/>
    </source>
</evidence>
<organism evidence="8 9">
    <name type="scientific">Naematelia encephala</name>
    <dbReference type="NCBI Taxonomy" id="71784"/>
    <lineage>
        <taxon>Eukaryota</taxon>
        <taxon>Fungi</taxon>
        <taxon>Dikarya</taxon>
        <taxon>Basidiomycota</taxon>
        <taxon>Agaricomycotina</taxon>
        <taxon>Tremellomycetes</taxon>
        <taxon>Tremellales</taxon>
        <taxon>Naemateliaceae</taxon>
        <taxon>Naematelia</taxon>
    </lineage>
</organism>
<dbReference type="InterPro" id="IPR001138">
    <property type="entry name" value="Zn2Cys6_DnaBD"/>
</dbReference>
<sequence length="541" mass="60228">MSLVPPLGVSKPQISSIIDRSGVRCGLQKFQMHGTDGESSVLRCGHCNKPFDKQSTLKRHGYYCRSRSGGSTSITRPRSCIACARRKAGCDNMRPECSRCSSKSIQCHYPANKARTTRPGTQHGNNGSTDRGRQISSSIAQLSTIVDDRQETNGLDTTGLDGALVLPDPDFANLGLGSGEEYFEWINADIGFDFMNTQTTEHHLSPGPSAMIPHSTHLTDQRALEQQNLFSSMYSLPTAPSLAVQTLIRRPKMQPGEQRIANLILHTLKSYPLMMLRHNTLPPFIHPSLVTPDADNVHMESLTNCISLVHMISSGTQWSRRLFWKNVRLECEHLHQDYAKLNKWELLAAIQAVTIYILIRLDEGETDHNNIDFLLVKAVTVIAQQLHRTDITCHTQCALCDNGLEMSWKEWIYRESRRRLGVVCRVINMLVYFDPASMCDAPTDLILAPLPAKKQLWEAGDEFEWKAESQRGMGLQTAFGIAADGSIVRLDEGRLSCNDVWVSSPSLDARTLSRSTASWEEWCSGIDGFGGLVMLAASLIV</sequence>
<dbReference type="PROSITE" id="PS50048">
    <property type="entry name" value="ZN2_CY6_FUNGAL_2"/>
    <property type="match status" value="1"/>
</dbReference>
<dbReference type="InterPro" id="IPR036864">
    <property type="entry name" value="Zn2-C6_fun-type_DNA-bd_sf"/>
</dbReference>
<dbReference type="STRING" id="71784.A0A1Y2B992"/>
<dbReference type="Gene3D" id="4.10.240.10">
    <property type="entry name" value="Zn(2)-C6 fungal-type DNA-binding domain"/>
    <property type="match status" value="1"/>
</dbReference>
<dbReference type="CDD" id="cd00067">
    <property type="entry name" value="GAL4"/>
    <property type="match status" value="1"/>
</dbReference>
<comment type="caution">
    <text evidence="8">The sequence shown here is derived from an EMBL/GenBank/DDBJ whole genome shotgun (WGS) entry which is preliminary data.</text>
</comment>
<dbReference type="GO" id="GO:0000981">
    <property type="term" value="F:DNA-binding transcription factor activity, RNA polymerase II-specific"/>
    <property type="evidence" value="ECO:0007669"/>
    <property type="project" value="InterPro"/>
</dbReference>
<dbReference type="InParanoid" id="A0A1Y2B992"/>
<dbReference type="OrthoDB" id="5423818at2759"/>
<dbReference type="EMBL" id="MCFC01000015">
    <property type="protein sequence ID" value="ORY31402.1"/>
    <property type="molecule type" value="Genomic_DNA"/>
</dbReference>
<accession>A0A1Y2B992</accession>
<gene>
    <name evidence="8" type="ORF">BCR39DRAFT_526476</name>
</gene>
<dbReference type="Pfam" id="PF00172">
    <property type="entry name" value="Zn_clus"/>
    <property type="match status" value="1"/>
</dbReference>
<keyword evidence="5" id="KW-0539">Nucleus</keyword>
<evidence type="ECO:0000256" key="5">
    <source>
        <dbReference type="ARBA" id="ARBA00023242"/>
    </source>
</evidence>
<keyword evidence="1" id="KW-0479">Metal-binding</keyword>
<proteinExistence type="predicted"/>
<keyword evidence="2" id="KW-0862">Zinc</keyword>
<dbReference type="Proteomes" id="UP000193986">
    <property type="component" value="Unassembled WGS sequence"/>
</dbReference>
<dbReference type="SMART" id="SM00066">
    <property type="entry name" value="GAL4"/>
    <property type="match status" value="1"/>
</dbReference>
<evidence type="ECO:0000256" key="1">
    <source>
        <dbReference type="ARBA" id="ARBA00022723"/>
    </source>
</evidence>
<evidence type="ECO:0000313" key="8">
    <source>
        <dbReference type="EMBL" id="ORY31402.1"/>
    </source>
</evidence>
<name>A0A1Y2B992_9TREE</name>
<feature type="compositionally biased region" description="Polar residues" evidence="6">
    <location>
        <begin position="118"/>
        <end position="134"/>
    </location>
</feature>
<feature type="domain" description="Zn(2)-C6 fungal-type" evidence="7">
    <location>
        <begin position="79"/>
        <end position="109"/>
    </location>
</feature>
<dbReference type="GO" id="GO:0008270">
    <property type="term" value="F:zinc ion binding"/>
    <property type="evidence" value="ECO:0007669"/>
    <property type="project" value="InterPro"/>
</dbReference>
<protein>
    <recommendedName>
        <fullName evidence="7">Zn(2)-C6 fungal-type domain-containing protein</fullName>
    </recommendedName>
</protein>
<evidence type="ECO:0000259" key="7">
    <source>
        <dbReference type="PROSITE" id="PS50048"/>
    </source>
</evidence>
<evidence type="ECO:0000313" key="9">
    <source>
        <dbReference type="Proteomes" id="UP000193986"/>
    </source>
</evidence>
<dbReference type="AlphaFoldDB" id="A0A1Y2B992"/>
<dbReference type="PROSITE" id="PS00463">
    <property type="entry name" value="ZN2_CY6_FUNGAL_1"/>
    <property type="match status" value="1"/>
</dbReference>
<keyword evidence="3" id="KW-0805">Transcription regulation</keyword>
<evidence type="ECO:0000256" key="3">
    <source>
        <dbReference type="ARBA" id="ARBA00023015"/>
    </source>
</evidence>
<evidence type="ECO:0000256" key="2">
    <source>
        <dbReference type="ARBA" id="ARBA00022833"/>
    </source>
</evidence>
<reference evidence="8 9" key="1">
    <citation type="submission" date="2016-07" db="EMBL/GenBank/DDBJ databases">
        <title>Pervasive Adenine N6-methylation of Active Genes in Fungi.</title>
        <authorList>
            <consortium name="DOE Joint Genome Institute"/>
            <person name="Mondo S.J."/>
            <person name="Dannebaum R.O."/>
            <person name="Kuo R.C."/>
            <person name="Labutti K."/>
            <person name="Haridas S."/>
            <person name="Kuo A."/>
            <person name="Salamov A."/>
            <person name="Ahrendt S.R."/>
            <person name="Lipzen A."/>
            <person name="Sullivan W."/>
            <person name="Andreopoulos W.B."/>
            <person name="Clum A."/>
            <person name="Lindquist E."/>
            <person name="Daum C."/>
            <person name="Ramamoorthy G.K."/>
            <person name="Gryganskyi A."/>
            <person name="Culley D."/>
            <person name="Magnuson J.K."/>
            <person name="James T.Y."/>
            <person name="O'Malley M.A."/>
            <person name="Stajich J.E."/>
            <person name="Spatafora J.W."/>
            <person name="Visel A."/>
            <person name="Grigoriev I.V."/>
        </authorList>
    </citation>
    <scope>NUCLEOTIDE SEQUENCE [LARGE SCALE GENOMIC DNA]</scope>
    <source>
        <strain evidence="8 9">68-887.2</strain>
    </source>
</reference>
<dbReference type="PANTHER" id="PTHR47660:SF3">
    <property type="entry name" value="FINGER DOMAIN PROTEIN, PUTATIVE (AFU_ORTHOLOGUE AFUA_4G03310)-RELATED"/>
    <property type="match status" value="1"/>
</dbReference>
<dbReference type="PANTHER" id="PTHR47660">
    <property type="entry name" value="TRANSCRIPTION FACTOR WITH C2H2 AND ZN(2)-CYS(6) DNA BINDING DOMAIN (EUROFUNG)-RELATED-RELATED"/>
    <property type="match status" value="1"/>
</dbReference>
<keyword evidence="9" id="KW-1185">Reference proteome</keyword>
<evidence type="ECO:0000256" key="6">
    <source>
        <dbReference type="SAM" id="MobiDB-lite"/>
    </source>
</evidence>
<dbReference type="SUPFAM" id="SSF57701">
    <property type="entry name" value="Zn2/Cys6 DNA-binding domain"/>
    <property type="match status" value="1"/>
</dbReference>
<keyword evidence="4" id="KW-0804">Transcription</keyword>
<feature type="region of interest" description="Disordered" evidence="6">
    <location>
        <begin position="113"/>
        <end position="134"/>
    </location>
</feature>